<comment type="caution">
    <text evidence="3">The sequence shown here is derived from an EMBL/GenBank/DDBJ whole genome shotgun (WGS) entry which is preliminary data.</text>
</comment>
<evidence type="ECO:0000259" key="2">
    <source>
        <dbReference type="PROSITE" id="PS51186"/>
    </source>
</evidence>
<feature type="region of interest" description="Disordered" evidence="1">
    <location>
        <begin position="1"/>
        <end position="21"/>
    </location>
</feature>
<dbReference type="VEuPathDB" id="FungiDB:PC9H_003274"/>
<dbReference type="PROSITE" id="PS51186">
    <property type="entry name" value="GNAT"/>
    <property type="match status" value="1"/>
</dbReference>
<reference evidence="3" key="1">
    <citation type="submission" date="2019-07" db="EMBL/GenBank/DDBJ databases">
        <authorList>
            <person name="Palmer J.M."/>
        </authorList>
    </citation>
    <scope>NUCLEOTIDE SEQUENCE</scope>
    <source>
        <strain evidence="3">PC9</strain>
    </source>
</reference>
<evidence type="ECO:0000256" key="1">
    <source>
        <dbReference type="SAM" id="MobiDB-lite"/>
    </source>
</evidence>
<gene>
    <name evidence="3" type="ORF">PC9H_003274</name>
</gene>
<dbReference type="Gene3D" id="3.40.630.30">
    <property type="match status" value="1"/>
</dbReference>
<dbReference type="GO" id="GO:0016747">
    <property type="term" value="F:acyltransferase activity, transferring groups other than amino-acyl groups"/>
    <property type="evidence" value="ECO:0007669"/>
    <property type="project" value="InterPro"/>
</dbReference>
<dbReference type="RefSeq" id="XP_036634340.1">
    <property type="nucleotide sequence ID" value="XM_036772867.1"/>
</dbReference>
<name>A0A8H7A276_PLEOS</name>
<dbReference type="Proteomes" id="UP000623687">
    <property type="component" value="Unassembled WGS sequence"/>
</dbReference>
<dbReference type="AlphaFoldDB" id="A0A8H7A276"/>
<dbReference type="EMBL" id="JACETU010000002">
    <property type="protein sequence ID" value="KAF7436441.1"/>
    <property type="molecule type" value="Genomic_DNA"/>
</dbReference>
<keyword evidence="4" id="KW-1185">Reference proteome</keyword>
<evidence type="ECO:0000313" key="3">
    <source>
        <dbReference type="EMBL" id="KAF7436441.1"/>
    </source>
</evidence>
<sequence length="343" mass="38556">MPTSTSGSHSQVSVPTNDSRSVSICHHDNPSDFLFAVSPSLTLQYETSAIVILAHAQKRINEPRPRDFWLTVWSTSPTTSRSALELILMCGSWLLGDYPIFLWAPPKAEHRSDATSSLVEFLRKRVPDKRVFSVFGPADITRIFTAKWSEATGIRMLVKPHYDAYLARCTKDTMRQGRSMLPLPQGHKTRLATMGDLDSVSELCNRFADEESAPYEFSAEDSRLEAQELIKAQQVWVYEASSGVIACICAAARHSHHASVISKVYTSKAFRSKGFAERLVRHVVQHLFSIRRESVVLYVGKNNSARRVYDRVGFSGIGDQAKSKDDREDWLEVGFDVAITGRW</sequence>
<dbReference type="InterPro" id="IPR016181">
    <property type="entry name" value="Acyl_CoA_acyltransferase"/>
</dbReference>
<evidence type="ECO:0000313" key="4">
    <source>
        <dbReference type="Proteomes" id="UP000623687"/>
    </source>
</evidence>
<dbReference type="GeneID" id="59373092"/>
<feature type="domain" description="N-acetyltransferase" evidence="2">
    <location>
        <begin position="187"/>
        <end position="336"/>
    </location>
</feature>
<dbReference type="OrthoDB" id="5372118at2759"/>
<dbReference type="SUPFAM" id="SSF55729">
    <property type="entry name" value="Acyl-CoA N-acyltransferases (Nat)"/>
    <property type="match status" value="1"/>
</dbReference>
<proteinExistence type="predicted"/>
<dbReference type="InterPro" id="IPR000182">
    <property type="entry name" value="GNAT_dom"/>
</dbReference>
<organism evidence="3 4">
    <name type="scientific">Pleurotus ostreatus</name>
    <name type="common">Oyster mushroom</name>
    <name type="synonym">White-rot fungus</name>
    <dbReference type="NCBI Taxonomy" id="5322"/>
    <lineage>
        <taxon>Eukaryota</taxon>
        <taxon>Fungi</taxon>
        <taxon>Dikarya</taxon>
        <taxon>Basidiomycota</taxon>
        <taxon>Agaricomycotina</taxon>
        <taxon>Agaricomycetes</taxon>
        <taxon>Agaricomycetidae</taxon>
        <taxon>Agaricales</taxon>
        <taxon>Pleurotineae</taxon>
        <taxon>Pleurotaceae</taxon>
        <taxon>Pleurotus</taxon>
    </lineage>
</organism>
<dbReference type="Pfam" id="PF00583">
    <property type="entry name" value="Acetyltransf_1"/>
    <property type="match status" value="1"/>
</dbReference>
<accession>A0A8H7A276</accession>
<protein>
    <recommendedName>
        <fullName evidence="2">N-acetyltransferase domain-containing protein</fullName>
    </recommendedName>
</protein>